<feature type="compositionally biased region" description="Acidic residues" evidence="1">
    <location>
        <begin position="195"/>
        <end position="221"/>
    </location>
</feature>
<evidence type="ECO:0000313" key="2">
    <source>
        <dbReference type="EMBL" id="GEU36559.1"/>
    </source>
</evidence>
<proteinExistence type="predicted"/>
<protein>
    <submittedName>
        <fullName evidence="2">Uncharacterized protein</fullName>
    </submittedName>
</protein>
<accession>A0A6L2JIJ0</accession>
<sequence>MEKGGSTGRGLYHERSKGERTLVNLLKEGALRVLSVLETIKGVVTHITRGNFTQSSITINADMCSASSVVIYTSVYTDSESRRVFWGVDEELSDGDYIPGPEEPQIPPAPQEEDEHEPMFIQPYDPDFVPEPIYPVYIPLEDEHILSAEEQPLPPVVSPTAKSPGYIVESDLEEDPEAYEDDDIEDGLVDYPMDGGDDDDDGDSFGDDVDDEDEDEEEEEEHLAPADTAIVIPIDELVASPEGRESVISPPSARERLARCMALAALPSPPQPSPLHMPPPAPGIGEVRYGIRGTWIDPAETVPEIAHMTVGEVYAHKFQLQTQLQLQSTLIQTQQQLHETHFQMQQTKIAELQETDRRHQAQLAETLRVMGDIRREMGDMQAELLALREQQRRAGQPGGDARVPNHHDASRDVDNHI</sequence>
<organism evidence="2">
    <name type="scientific">Tanacetum cinerariifolium</name>
    <name type="common">Dalmatian daisy</name>
    <name type="synonym">Chrysanthemum cinerariifolium</name>
    <dbReference type="NCBI Taxonomy" id="118510"/>
    <lineage>
        <taxon>Eukaryota</taxon>
        <taxon>Viridiplantae</taxon>
        <taxon>Streptophyta</taxon>
        <taxon>Embryophyta</taxon>
        <taxon>Tracheophyta</taxon>
        <taxon>Spermatophyta</taxon>
        <taxon>Magnoliopsida</taxon>
        <taxon>eudicotyledons</taxon>
        <taxon>Gunneridae</taxon>
        <taxon>Pentapetalae</taxon>
        <taxon>asterids</taxon>
        <taxon>campanulids</taxon>
        <taxon>Asterales</taxon>
        <taxon>Asteraceae</taxon>
        <taxon>Asteroideae</taxon>
        <taxon>Anthemideae</taxon>
        <taxon>Anthemidinae</taxon>
        <taxon>Tanacetum</taxon>
    </lineage>
</organism>
<feature type="region of interest" description="Disordered" evidence="1">
    <location>
        <begin position="391"/>
        <end position="417"/>
    </location>
</feature>
<name>A0A6L2JIJ0_TANCI</name>
<dbReference type="EMBL" id="BKCJ010000824">
    <property type="protein sequence ID" value="GEU36559.1"/>
    <property type="molecule type" value="Genomic_DNA"/>
</dbReference>
<comment type="caution">
    <text evidence="2">The sequence shown here is derived from an EMBL/GenBank/DDBJ whole genome shotgun (WGS) entry which is preliminary data.</text>
</comment>
<gene>
    <name evidence="2" type="ORF">Tci_008537</name>
</gene>
<feature type="compositionally biased region" description="Basic and acidic residues" evidence="1">
    <location>
        <begin position="403"/>
        <end position="417"/>
    </location>
</feature>
<evidence type="ECO:0000256" key="1">
    <source>
        <dbReference type="SAM" id="MobiDB-lite"/>
    </source>
</evidence>
<dbReference type="AlphaFoldDB" id="A0A6L2JIJ0"/>
<feature type="region of interest" description="Disordered" evidence="1">
    <location>
        <begin position="185"/>
        <end position="232"/>
    </location>
</feature>
<reference evidence="2" key="1">
    <citation type="journal article" date="2019" name="Sci. Rep.">
        <title>Draft genome of Tanacetum cinerariifolium, the natural source of mosquito coil.</title>
        <authorList>
            <person name="Yamashiro T."/>
            <person name="Shiraishi A."/>
            <person name="Satake H."/>
            <person name="Nakayama K."/>
        </authorList>
    </citation>
    <scope>NUCLEOTIDE SEQUENCE</scope>
</reference>